<protein>
    <recommendedName>
        <fullName evidence="4">SUN domain-containing protein</fullName>
    </recommendedName>
</protein>
<reference evidence="2 3" key="1">
    <citation type="submission" date="2024-04" db="EMBL/GenBank/DDBJ databases">
        <title>Tritrichomonas musculus Genome.</title>
        <authorList>
            <person name="Alves-Ferreira E."/>
            <person name="Grigg M."/>
            <person name="Lorenzi H."/>
            <person name="Galac M."/>
        </authorList>
    </citation>
    <scope>NUCLEOTIDE SEQUENCE [LARGE SCALE GENOMIC DNA]</scope>
    <source>
        <strain evidence="2 3">EAF2021</strain>
    </source>
</reference>
<evidence type="ECO:0000313" key="3">
    <source>
        <dbReference type="Proteomes" id="UP001470230"/>
    </source>
</evidence>
<feature type="coiled-coil region" evidence="1">
    <location>
        <begin position="224"/>
        <end position="254"/>
    </location>
</feature>
<name>A0ABR2JRD7_9EUKA</name>
<evidence type="ECO:0008006" key="4">
    <source>
        <dbReference type="Google" id="ProtNLM"/>
    </source>
</evidence>
<keyword evidence="3" id="KW-1185">Reference proteome</keyword>
<dbReference type="EMBL" id="JAPFFF010000010">
    <property type="protein sequence ID" value="KAK8881467.1"/>
    <property type="molecule type" value="Genomic_DNA"/>
</dbReference>
<evidence type="ECO:0000256" key="1">
    <source>
        <dbReference type="SAM" id="Coils"/>
    </source>
</evidence>
<dbReference type="Proteomes" id="UP001470230">
    <property type="component" value="Unassembled WGS sequence"/>
</dbReference>
<evidence type="ECO:0000313" key="2">
    <source>
        <dbReference type="EMBL" id="KAK8881467.1"/>
    </source>
</evidence>
<gene>
    <name evidence="2" type="ORF">M9Y10_004203</name>
</gene>
<comment type="caution">
    <text evidence="2">The sequence shown here is derived from an EMBL/GenBank/DDBJ whole genome shotgun (WGS) entry which is preliminary data.</text>
</comment>
<organism evidence="2 3">
    <name type="scientific">Tritrichomonas musculus</name>
    <dbReference type="NCBI Taxonomy" id="1915356"/>
    <lineage>
        <taxon>Eukaryota</taxon>
        <taxon>Metamonada</taxon>
        <taxon>Parabasalia</taxon>
        <taxon>Tritrichomonadida</taxon>
        <taxon>Tritrichomonadidae</taxon>
        <taxon>Tritrichomonas</taxon>
    </lineage>
</organism>
<accession>A0ABR2JRD7</accession>
<proteinExistence type="predicted"/>
<keyword evidence="1" id="KW-0175">Coiled coil</keyword>
<sequence>MFKVIIGNDTEMNFPIYPIISFCPNWAQDILNEKKIKLEPIFDLNSVRDFFDGIANDTISITNENCVSISKLALLSGSNEIYEESMKIVNETYSNIPEILNEIINENKNSQNNNNSQKTDHHNKEIYLAQHYNELLKYPELIKNLELSQHLRIIQIALRCHKKDDFDIHGLISFAINCVQEDRKYSILFSPLDPNDFTIDELQQLLTCPNLDKFFLNFKTIDFLTTIKNNKEKIEKQQQEINQLRNIFNDIKQLIIDQQATMNDLIINHIQNINQQLQTNNAAIMSDIQTIKKSISDIKRNQNGTECPKGIFNYLFDKYNLNPVALGMINIRGNSDIQYYRNLLPKIIDPNWEDSHWCSVLSSNSYVKIEFINSLVSIDRYRLLVGTNTGSWYFKSWILKGITEDNREIILDEVDNSNEVTKNHPETTRPVHHDIFLGSIQIIMKGKNSDNDYRMCVRNIELYGFLKYK</sequence>